<dbReference type="InterPro" id="IPR029069">
    <property type="entry name" value="HotDog_dom_sf"/>
</dbReference>
<dbReference type="OrthoDB" id="9806185at2"/>
<dbReference type="Pfam" id="PF03061">
    <property type="entry name" value="4HBT"/>
    <property type="match status" value="1"/>
</dbReference>
<organism evidence="4 5">
    <name type="scientific">Sinomicrobium oceani</name>
    <dbReference type="NCBI Taxonomy" id="1150368"/>
    <lineage>
        <taxon>Bacteria</taxon>
        <taxon>Pseudomonadati</taxon>
        <taxon>Bacteroidota</taxon>
        <taxon>Flavobacteriia</taxon>
        <taxon>Flavobacteriales</taxon>
        <taxon>Flavobacteriaceae</taxon>
        <taxon>Sinomicrobium</taxon>
    </lineage>
</organism>
<dbReference type="EMBL" id="FPJE01000024">
    <property type="protein sequence ID" value="SFW70684.1"/>
    <property type="molecule type" value="Genomic_DNA"/>
</dbReference>
<proteinExistence type="inferred from homology"/>
<keyword evidence="5" id="KW-1185">Reference proteome</keyword>
<dbReference type="InterPro" id="IPR039298">
    <property type="entry name" value="ACOT13"/>
</dbReference>
<dbReference type="NCBIfam" id="TIGR00369">
    <property type="entry name" value="unchar_dom_1"/>
    <property type="match status" value="1"/>
</dbReference>
<dbReference type="AlphaFoldDB" id="A0A1K1RFQ1"/>
<dbReference type="CDD" id="cd03443">
    <property type="entry name" value="PaaI_thioesterase"/>
    <property type="match status" value="1"/>
</dbReference>
<dbReference type="RefSeq" id="WP_052123353.1">
    <property type="nucleotide sequence ID" value="NZ_FPJE01000024.1"/>
</dbReference>
<evidence type="ECO:0000313" key="4">
    <source>
        <dbReference type="EMBL" id="SFW70684.1"/>
    </source>
</evidence>
<evidence type="ECO:0000313" key="5">
    <source>
        <dbReference type="Proteomes" id="UP000182248"/>
    </source>
</evidence>
<sequence length="151" mass="16470">MKTISNERKKQLQESFNRSKMMELFGAEITGIGEGYFEITVAKQEFMARPAGMFNGSTIATLVDVSSGYAGASAKPEDSYFTTVELKVNYLNPAFGEQLVAKAQVVKNGKVLTVVRSDVFSITNKGEETLAATSLVTLMQLSKKAPDKQID</sequence>
<dbReference type="Proteomes" id="UP000182248">
    <property type="component" value="Unassembled WGS sequence"/>
</dbReference>
<gene>
    <name evidence="4" type="ORF">SAMN02927921_03479</name>
</gene>
<dbReference type="GO" id="GO:0047617">
    <property type="term" value="F:fatty acyl-CoA hydrolase activity"/>
    <property type="evidence" value="ECO:0007669"/>
    <property type="project" value="InterPro"/>
</dbReference>
<protein>
    <submittedName>
        <fullName evidence="4">Uncharacterized domain 1-containing protein</fullName>
    </submittedName>
</protein>
<evidence type="ECO:0000256" key="1">
    <source>
        <dbReference type="ARBA" id="ARBA00008324"/>
    </source>
</evidence>
<dbReference type="InterPro" id="IPR003736">
    <property type="entry name" value="PAAI_dom"/>
</dbReference>
<evidence type="ECO:0000256" key="2">
    <source>
        <dbReference type="ARBA" id="ARBA00022801"/>
    </source>
</evidence>
<dbReference type="PANTHER" id="PTHR21660:SF1">
    <property type="entry name" value="ACYL-COENZYME A THIOESTERASE 13"/>
    <property type="match status" value="1"/>
</dbReference>
<name>A0A1K1RFQ1_9FLAO</name>
<comment type="similarity">
    <text evidence="1">Belongs to the thioesterase PaaI family.</text>
</comment>
<dbReference type="Gene3D" id="3.10.129.10">
    <property type="entry name" value="Hotdog Thioesterase"/>
    <property type="match status" value="1"/>
</dbReference>
<keyword evidence="2" id="KW-0378">Hydrolase</keyword>
<feature type="domain" description="Thioesterase" evidence="3">
    <location>
        <begin position="52"/>
        <end position="122"/>
    </location>
</feature>
<dbReference type="InterPro" id="IPR006683">
    <property type="entry name" value="Thioestr_dom"/>
</dbReference>
<dbReference type="PANTHER" id="PTHR21660">
    <property type="entry name" value="THIOESTERASE SUPERFAMILY MEMBER-RELATED"/>
    <property type="match status" value="1"/>
</dbReference>
<dbReference type="STRING" id="1150368.SAMN02927921_03479"/>
<evidence type="ECO:0000259" key="3">
    <source>
        <dbReference type="Pfam" id="PF03061"/>
    </source>
</evidence>
<dbReference type="SUPFAM" id="SSF54637">
    <property type="entry name" value="Thioesterase/thiol ester dehydrase-isomerase"/>
    <property type="match status" value="1"/>
</dbReference>
<accession>A0A1K1RFQ1</accession>
<reference evidence="4 5" key="1">
    <citation type="submission" date="2016-11" db="EMBL/GenBank/DDBJ databases">
        <authorList>
            <person name="Jaros S."/>
            <person name="Januszkiewicz K."/>
            <person name="Wedrychowicz H."/>
        </authorList>
    </citation>
    <scope>NUCLEOTIDE SEQUENCE [LARGE SCALE GENOMIC DNA]</scope>
    <source>
        <strain evidence="4 5">CGMCC 1.12145</strain>
    </source>
</reference>